<proteinExistence type="predicted"/>
<evidence type="ECO:0000313" key="2">
    <source>
        <dbReference type="Proteomes" id="UP000030663"/>
    </source>
</evidence>
<dbReference type="EMBL" id="KI979713">
    <property type="protein sequence ID" value="EXK75916.1"/>
    <property type="molecule type" value="Genomic_DNA"/>
</dbReference>
<sequence length="69" mass="7743">MSPRLSWLLLVSAIPTTPKWAMTSSEVSLVERESEYLSRRWSFPVHHSLLGIIALVVSTQLLPLSSSLH</sequence>
<dbReference type="AlphaFoldDB" id="X0B2D5"/>
<keyword evidence="2" id="KW-1185">Reference proteome</keyword>
<evidence type="ECO:0000313" key="1">
    <source>
        <dbReference type="EMBL" id="EXK75916.1"/>
    </source>
</evidence>
<reference evidence="1 2" key="1">
    <citation type="submission" date="2011-11" db="EMBL/GenBank/DDBJ databases">
        <title>The Genome Sequence of Fusarium oxysporum PHW815.</title>
        <authorList>
            <consortium name="The Broad Institute Genome Sequencing Platform"/>
            <person name="Ma L.-J."/>
            <person name="Gale L.R."/>
            <person name="Schwartz D.C."/>
            <person name="Zhou S."/>
            <person name="Corby-Kistler H."/>
            <person name="Young S.K."/>
            <person name="Zeng Q."/>
            <person name="Gargeya S."/>
            <person name="Fitzgerald M."/>
            <person name="Haas B."/>
            <person name="Abouelleil A."/>
            <person name="Alvarado L."/>
            <person name="Arachchi H.M."/>
            <person name="Berlin A."/>
            <person name="Brown A."/>
            <person name="Chapman S.B."/>
            <person name="Chen Z."/>
            <person name="Dunbar C."/>
            <person name="Freedman E."/>
            <person name="Gearin G."/>
            <person name="Goldberg J."/>
            <person name="Griggs A."/>
            <person name="Gujja S."/>
            <person name="Heiman D."/>
            <person name="Howarth C."/>
            <person name="Larson L."/>
            <person name="Lui A."/>
            <person name="MacDonald P.J.P."/>
            <person name="Montmayeur A."/>
            <person name="Murphy C."/>
            <person name="Neiman D."/>
            <person name="Pearson M."/>
            <person name="Priest M."/>
            <person name="Roberts A."/>
            <person name="Saif S."/>
            <person name="Shea T."/>
            <person name="Shenoy N."/>
            <person name="Sisk P."/>
            <person name="Stolte C."/>
            <person name="Sykes S."/>
            <person name="Wortman J."/>
            <person name="Nusbaum C."/>
            <person name="Birren B."/>
        </authorList>
    </citation>
    <scope>NUCLEOTIDE SEQUENCE [LARGE SCALE GENOMIC DNA]</scope>
    <source>
        <strain evidence="1 2">54005</strain>
    </source>
</reference>
<name>X0B2D5_FUSOX</name>
<accession>X0B2D5</accession>
<dbReference type="HOGENOM" id="CLU_2776045_0_0_1"/>
<gene>
    <name evidence="1" type="ORF">FOQG_19321</name>
</gene>
<dbReference type="Proteomes" id="UP000030663">
    <property type="component" value="Unassembled WGS sequence"/>
</dbReference>
<protein>
    <submittedName>
        <fullName evidence="1">Uncharacterized protein</fullName>
    </submittedName>
</protein>
<organism evidence="1 2">
    <name type="scientific">Fusarium oxysporum f. sp. raphani 54005</name>
    <dbReference type="NCBI Taxonomy" id="1089458"/>
    <lineage>
        <taxon>Eukaryota</taxon>
        <taxon>Fungi</taxon>
        <taxon>Dikarya</taxon>
        <taxon>Ascomycota</taxon>
        <taxon>Pezizomycotina</taxon>
        <taxon>Sordariomycetes</taxon>
        <taxon>Hypocreomycetidae</taxon>
        <taxon>Hypocreales</taxon>
        <taxon>Nectriaceae</taxon>
        <taxon>Fusarium</taxon>
        <taxon>Fusarium oxysporum species complex</taxon>
    </lineage>
</organism>